<feature type="non-terminal residue" evidence="1">
    <location>
        <position position="103"/>
    </location>
</feature>
<evidence type="ECO:0000313" key="1">
    <source>
        <dbReference type="EMBL" id="CAG8758069.1"/>
    </source>
</evidence>
<accession>A0ACA9QMD4</accession>
<name>A0ACA9QMD4_9GLOM</name>
<feature type="non-terminal residue" evidence="1">
    <location>
        <position position="1"/>
    </location>
</feature>
<evidence type="ECO:0000313" key="2">
    <source>
        <dbReference type="Proteomes" id="UP000789702"/>
    </source>
</evidence>
<keyword evidence="2" id="KW-1185">Reference proteome</keyword>
<protein>
    <submittedName>
        <fullName evidence="1">1739_t:CDS:1</fullName>
    </submittedName>
</protein>
<reference evidence="1" key="1">
    <citation type="submission" date="2021-06" db="EMBL/GenBank/DDBJ databases">
        <authorList>
            <person name="Kallberg Y."/>
            <person name="Tangrot J."/>
            <person name="Rosling A."/>
        </authorList>
    </citation>
    <scope>NUCLEOTIDE SEQUENCE</scope>
    <source>
        <strain evidence="1">IL203A</strain>
    </source>
</reference>
<organism evidence="1 2">
    <name type="scientific">Dentiscutata heterogama</name>
    <dbReference type="NCBI Taxonomy" id="1316150"/>
    <lineage>
        <taxon>Eukaryota</taxon>
        <taxon>Fungi</taxon>
        <taxon>Fungi incertae sedis</taxon>
        <taxon>Mucoromycota</taxon>
        <taxon>Glomeromycotina</taxon>
        <taxon>Glomeromycetes</taxon>
        <taxon>Diversisporales</taxon>
        <taxon>Gigasporaceae</taxon>
        <taxon>Dentiscutata</taxon>
    </lineage>
</organism>
<sequence>CPPNPVYCSGYILAFFDHLAAKVWIGCVINSPSQKIISIVYCCFADFWISICISLRKVNSSGLLNPFASCMNNDLNIFSGFNMFVGISIYFGYTIPIISSYMS</sequence>
<dbReference type="EMBL" id="CAJVPU010049789">
    <property type="protein sequence ID" value="CAG8758069.1"/>
    <property type="molecule type" value="Genomic_DNA"/>
</dbReference>
<gene>
    <name evidence="1" type="ORF">DHETER_LOCUS15080</name>
</gene>
<proteinExistence type="predicted"/>
<comment type="caution">
    <text evidence="1">The sequence shown here is derived from an EMBL/GenBank/DDBJ whole genome shotgun (WGS) entry which is preliminary data.</text>
</comment>
<dbReference type="Proteomes" id="UP000789702">
    <property type="component" value="Unassembled WGS sequence"/>
</dbReference>